<reference evidence="2 3" key="1">
    <citation type="submission" date="2020-12" db="EMBL/GenBank/DDBJ databases">
        <title>Pseudomonas schmalbachii sp. nov. isolated from millipede gut.</title>
        <authorList>
            <person name="Shelomi M."/>
        </authorList>
    </citation>
    <scope>NUCLEOTIDE SEQUENCE [LARGE SCALE GENOMIC DNA]</scope>
    <source>
        <strain evidence="2 3">Milli4</strain>
    </source>
</reference>
<organism evidence="2 3">
    <name type="scientific">Pseudomonas schmalbachii</name>
    <dbReference type="NCBI Taxonomy" id="2816993"/>
    <lineage>
        <taxon>Bacteria</taxon>
        <taxon>Pseudomonadati</taxon>
        <taxon>Pseudomonadota</taxon>
        <taxon>Gammaproteobacteria</taxon>
        <taxon>Pseudomonadales</taxon>
        <taxon>Pseudomonadaceae</taxon>
        <taxon>Pseudomonas</taxon>
    </lineage>
</organism>
<keyword evidence="3" id="KW-1185">Reference proteome</keyword>
<feature type="signal peptide" evidence="1">
    <location>
        <begin position="1"/>
        <end position="25"/>
    </location>
</feature>
<feature type="chain" id="PRO_5045128173" description="Lipoprotein" evidence="1">
    <location>
        <begin position="26"/>
        <end position="170"/>
    </location>
</feature>
<comment type="caution">
    <text evidence="2">The sequence shown here is derived from an EMBL/GenBank/DDBJ whole genome shotgun (WGS) entry which is preliminary data.</text>
</comment>
<protein>
    <recommendedName>
        <fullName evidence="4">Lipoprotein</fullName>
    </recommendedName>
</protein>
<accession>A0ABS3TK95</accession>
<dbReference type="EMBL" id="JAELYA010000001">
    <property type="protein sequence ID" value="MBO3274084.1"/>
    <property type="molecule type" value="Genomic_DNA"/>
</dbReference>
<evidence type="ECO:0008006" key="4">
    <source>
        <dbReference type="Google" id="ProtNLM"/>
    </source>
</evidence>
<proteinExistence type="predicted"/>
<dbReference type="RefSeq" id="WP_208311887.1">
    <property type="nucleotide sequence ID" value="NZ_JAELYA010000001.1"/>
</dbReference>
<dbReference type="PROSITE" id="PS51257">
    <property type="entry name" value="PROKAR_LIPOPROTEIN"/>
    <property type="match status" value="1"/>
</dbReference>
<name>A0ABS3TK95_9PSED</name>
<evidence type="ECO:0000313" key="2">
    <source>
        <dbReference type="EMBL" id="MBO3274084.1"/>
    </source>
</evidence>
<evidence type="ECO:0000313" key="3">
    <source>
        <dbReference type="Proteomes" id="UP000669060"/>
    </source>
</evidence>
<dbReference type="Proteomes" id="UP000669060">
    <property type="component" value="Unassembled WGS sequence"/>
</dbReference>
<keyword evidence="1" id="KW-0732">Signal</keyword>
<evidence type="ECO:0000256" key="1">
    <source>
        <dbReference type="SAM" id="SignalP"/>
    </source>
</evidence>
<sequence length="170" mass="18481">MRAIPLTVLALIAAASISGCSTRVADLTVASSKNFNMHSSGLETGRRVVGSNSVPVILFPLGQPNLKEAIDRAVEKDKCAVGLSDVVIYQEVFSVLVGYVAVNVEGNLVIDHEQPGCGGVASQGYRQPYSQAVQAPSTSYRAQQQQLEQLSRESLSYEEYQRRYQQIMSQ</sequence>
<gene>
    <name evidence="2" type="ORF">JFY56_02450</name>
</gene>